<organism evidence="2">
    <name type="scientific">Parvoviridae sp</name>
    <dbReference type="NCBI Taxonomy" id="1940570"/>
    <lineage>
        <taxon>Viruses</taxon>
        <taxon>Monodnaviria</taxon>
        <taxon>Shotokuvirae</taxon>
        <taxon>Cossaviricota</taxon>
        <taxon>Quintoviricetes</taxon>
        <taxon>Piccovirales</taxon>
        <taxon>Parvoviridae</taxon>
    </lineage>
</organism>
<dbReference type="EMBL" id="MT138322">
    <property type="protein sequence ID" value="QKE54984.1"/>
    <property type="molecule type" value="Genomic_DNA"/>
</dbReference>
<feature type="compositionally biased region" description="Basic and acidic residues" evidence="1">
    <location>
        <begin position="481"/>
        <end position="495"/>
    </location>
</feature>
<protein>
    <submittedName>
        <fullName evidence="2">Capsid protein</fullName>
    </submittedName>
</protein>
<reference evidence="2" key="1">
    <citation type="submission" date="2020-01" db="EMBL/GenBank/DDBJ databases">
        <title>Viral genomes from wild and zoo birds in China.</title>
        <authorList>
            <person name="Dai Z."/>
            <person name="Shan L.T."/>
            <person name="Yang X.S."/>
        </authorList>
    </citation>
    <scope>NUCLEOTIDE SEQUENCE</scope>
    <source>
        <strain evidence="2">Zftegr01par2</strain>
    </source>
</reference>
<sequence>MADWTISNSYLAYITNQLFTYPNDTSSILTPGTTINTGWHCIPNFCWKHFCNPKQWAELMIAAEAIMIEGYTINVFNMVPMTSQLAIQRTSTFTAFNNCVYALGYQDNIYETSWETWLDKEITSKHEHNPFWTEGMIKVSGGTNKRYTLPIYQFRTPNVRVVDDRTWSDMTEVGTGLGVFPTTGFPSGVMWNPMFNPGSLMELRPGKNTITYTWNVADCDKGKWFNTDRIYHWHPWVPGGPSHYNRKGTFQLTAQDDPDMLASHQTASGLCYDYSVPNWSDLPICPVGWMWKELQQTLIQRLDSTGGGVHTFEPNMNYPGTEAELFKYPPAQCFIKIVPLIDTNDTNIECWAQIAIQTKLHLKIKKRHSSYYAPTWGPFNWRDVYSAATGDMDFRDSYIRYRTGGMRRGWQNFIGQDDPGDNTQHPHVTPYDTKKLASYGLRPEGHDDTRKLTITVQGDDRTVKAPVPIKRRERHALTAPERPESDMDIEHVSRI</sequence>
<evidence type="ECO:0000313" key="2">
    <source>
        <dbReference type="EMBL" id="QKE54984.1"/>
    </source>
</evidence>
<feature type="region of interest" description="Disordered" evidence="1">
    <location>
        <begin position="471"/>
        <end position="495"/>
    </location>
</feature>
<proteinExistence type="predicted"/>
<name>A0A7D3UW54_9VIRU</name>
<evidence type="ECO:0000256" key="1">
    <source>
        <dbReference type="SAM" id="MobiDB-lite"/>
    </source>
</evidence>
<accession>A0A7D3UW54</accession>